<dbReference type="InterPro" id="IPR010982">
    <property type="entry name" value="Lambda_DNA-bd_dom_sf"/>
</dbReference>
<dbReference type="EMBL" id="JWSZ01000009">
    <property type="protein sequence ID" value="KIC58105.1"/>
    <property type="molecule type" value="Genomic_DNA"/>
</dbReference>
<dbReference type="RefSeq" id="WP_039414754.1">
    <property type="nucleotide sequence ID" value="NZ_JWSZ01000009.1"/>
</dbReference>
<dbReference type="PROSITE" id="PS50943">
    <property type="entry name" value="HTH_CROC1"/>
    <property type="match status" value="1"/>
</dbReference>
<evidence type="ECO:0000313" key="3">
    <source>
        <dbReference type="Proteomes" id="UP000031202"/>
    </source>
</evidence>
<sequence length="84" mass="9331">MLRRLRTVAQMSEAIRSARTRLELSQEEVAELAGITVHTYGAMERGVAPSGAPVNPTLDTYLRVAWVLQIDTELGIPSPNIERR</sequence>
<dbReference type="Proteomes" id="UP000031202">
    <property type="component" value="Unassembled WGS sequence"/>
</dbReference>
<accession>A0A0B4D152</accession>
<protein>
    <recommendedName>
        <fullName evidence="1">HTH cro/C1-type domain-containing protein</fullName>
    </recommendedName>
</protein>
<name>A0A0B4D152_9MICO</name>
<gene>
    <name evidence="2" type="ORF">RM52_06725</name>
</gene>
<proteinExistence type="predicted"/>
<dbReference type="InterPro" id="IPR001387">
    <property type="entry name" value="Cro/C1-type_HTH"/>
</dbReference>
<dbReference type="SUPFAM" id="SSF47413">
    <property type="entry name" value="lambda repressor-like DNA-binding domains"/>
    <property type="match status" value="1"/>
</dbReference>
<dbReference type="Gene3D" id="1.10.260.40">
    <property type="entry name" value="lambda repressor-like DNA-binding domains"/>
    <property type="match status" value="1"/>
</dbReference>
<dbReference type="AlphaFoldDB" id="A0A0B4D152"/>
<evidence type="ECO:0000259" key="1">
    <source>
        <dbReference type="PROSITE" id="PS50943"/>
    </source>
</evidence>
<dbReference type="CDD" id="cd00093">
    <property type="entry name" value="HTH_XRE"/>
    <property type="match status" value="1"/>
</dbReference>
<evidence type="ECO:0000313" key="2">
    <source>
        <dbReference type="EMBL" id="KIC58105.1"/>
    </source>
</evidence>
<dbReference type="GO" id="GO:0003677">
    <property type="term" value="F:DNA binding"/>
    <property type="evidence" value="ECO:0007669"/>
    <property type="project" value="InterPro"/>
</dbReference>
<dbReference type="Pfam" id="PF01381">
    <property type="entry name" value="HTH_3"/>
    <property type="match status" value="1"/>
</dbReference>
<comment type="caution">
    <text evidence="2">The sequence shown here is derived from an EMBL/GenBank/DDBJ whole genome shotgun (WGS) entry which is preliminary data.</text>
</comment>
<organism evidence="2 3">
    <name type="scientific">Microbacterium hominis</name>
    <dbReference type="NCBI Taxonomy" id="162426"/>
    <lineage>
        <taxon>Bacteria</taxon>
        <taxon>Bacillati</taxon>
        <taxon>Actinomycetota</taxon>
        <taxon>Actinomycetes</taxon>
        <taxon>Micrococcales</taxon>
        <taxon>Microbacteriaceae</taxon>
        <taxon>Microbacterium</taxon>
    </lineage>
</organism>
<reference evidence="2 3" key="1">
    <citation type="submission" date="2014-12" db="EMBL/GenBank/DDBJ databases">
        <title>Genome sequencing of Microbacterium hominis TPW29.</title>
        <authorList>
            <person name="Tan P.W."/>
            <person name="Chan K.-G."/>
        </authorList>
    </citation>
    <scope>NUCLEOTIDE SEQUENCE [LARGE SCALE GENOMIC DNA]</scope>
    <source>
        <strain evidence="2 3">TPW29</strain>
    </source>
</reference>
<dbReference type="SMART" id="SM00530">
    <property type="entry name" value="HTH_XRE"/>
    <property type="match status" value="1"/>
</dbReference>
<feature type="domain" description="HTH cro/C1-type" evidence="1">
    <location>
        <begin position="15"/>
        <end position="50"/>
    </location>
</feature>